<organism evidence="11 12">
    <name type="scientific">Desmophyllum pertusum</name>
    <dbReference type="NCBI Taxonomy" id="174260"/>
    <lineage>
        <taxon>Eukaryota</taxon>
        <taxon>Metazoa</taxon>
        <taxon>Cnidaria</taxon>
        <taxon>Anthozoa</taxon>
        <taxon>Hexacorallia</taxon>
        <taxon>Scleractinia</taxon>
        <taxon>Caryophylliina</taxon>
        <taxon>Caryophylliidae</taxon>
        <taxon>Desmophyllum</taxon>
    </lineage>
</organism>
<feature type="region of interest" description="Disordered" evidence="7">
    <location>
        <begin position="309"/>
        <end position="333"/>
    </location>
</feature>
<name>A0A9W9ZKR8_9CNID</name>
<feature type="domain" description="MYND-type" evidence="9">
    <location>
        <begin position="742"/>
        <end position="783"/>
    </location>
</feature>
<feature type="region of interest" description="Disordered" evidence="7">
    <location>
        <begin position="824"/>
        <end position="856"/>
    </location>
</feature>
<dbReference type="Pfam" id="PF01753">
    <property type="entry name" value="zf-MYND"/>
    <property type="match status" value="1"/>
</dbReference>
<dbReference type="Pfam" id="PF00443">
    <property type="entry name" value="UCH"/>
    <property type="match status" value="1"/>
</dbReference>
<dbReference type="SUPFAM" id="SSF144232">
    <property type="entry name" value="HIT/MYND zinc finger-like"/>
    <property type="match status" value="1"/>
</dbReference>
<evidence type="ECO:0000256" key="4">
    <source>
        <dbReference type="ARBA" id="ARBA00022771"/>
    </source>
</evidence>
<dbReference type="InterPro" id="IPR001394">
    <property type="entry name" value="Peptidase_C19_UCH"/>
</dbReference>
<dbReference type="GO" id="GO:0004843">
    <property type="term" value="F:cysteine-type deubiquitinase activity"/>
    <property type="evidence" value="ECO:0007669"/>
    <property type="project" value="UniProtKB-EC"/>
</dbReference>
<feature type="region of interest" description="Disordered" evidence="7">
    <location>
        <begin position="368"/>
        <end position="397"/>
    </location>
</feature>
<reference evidence="11" key="1">
    <citation type="submission" date="2023-01" db="EMBL/GenBank/DDBJ databases">
        <title>Genome assembly of the deep-sea coral Lophelia pertusa.</title>
        <authorList>
            <person name="Herrera S."/>
            <person name="Cordes E."/>
        </authorList>
    </citation>
    <scope>NUCLEOTIDE SEQUENCE</scope>
    <source>
        <strain evidence="11">USNM1676648</strain>
        <tissue evidence="11">Polyp</tissue>
    </source>
</reference>
<feature type="domain" description="CS" evidence="10">
    <location>
        <begin position="44"/>
        <end position="145"/>
    </location>
</feature>
<dbReference type="InterPro" id="IPR028889">
    <property type="entry name" value="USP"/>
</dbReference>
<keyword evidence="5" id="KW-0862">Zinc</keyword>
<dbReference type="AlphaFoldDB" id="A0A9W9ZKR8"/>
<dbReference type="PANTHER" id="PTHR21646:SF74">
    <property type="entry name" value="UBIQUITIN CARBOXYL-TERMINAL HYDROLASE 19"/>
    <property type="match status" value="1"/>
</dbReference>
<feature type="compositionally biased region" description="Polar residues" evidence="7">
    <location>
        <begin position="824"/>
        <end position="850"/>
    </location>
</feature>
<dbReference type="InterPro" id="IPR018200">
    <property type="entry name" value="USP_CS"/>
</dbReference>
<feature type="domain" description="USP" evidence="8">
    <location>
        <begin position="449"/>
        <end position="1119"/>
    </location>
</feature>
<evidence type="ECO:0000256" key="1">
    <source>
        <dbReference type="ARBA" id="ARBA00000707"/>
    </source>
</evidence>
<feature type="compositionally biased region" description="Pro residues" evidence="7">
    <location>
        <begin position="373"/>
        <end position="385"/>
    </location>
</feature>
<dbReference type="PROSITE" id="PS00973">
    <property type="entry name" value="USP_2"/>
    <property type="match status" value="1"/>
</dbReference>
<dbReference type="SUPFAM" id="SSF49764">
    <property type="entry name" value="HSP20-like chaperones"/>
    <property type="match status" value="1"/>
</dbReference>
<keyword evidence="4 6" id="KW-0863">Zinc-finger</keyword>
<dbReference type="PROSITE" id="PS50235">
    <property type="entry name" value="USP_3"/>
    <property type="match status" value="1"/>
</dbReference>
<evidence type="ECO:0000313" key="12">
    <source>
        <dbReference type="Proteomes" id="UP001163046"/>
    </source>
</evidence>
<dbReference type="Proteomes" id="UP001163046">
    <property type="component" value="Unassembled WGS sequence"/>
</dbReference>
<accession>A0A9W9ZKR8</accession>
<dbReference type="PROSITE" id="PS50865">
    <property type="entry name" value="ZF_MYND_2"/>
    <property type="match status" value="1"/>
</dbReference>
<dbReference type="InterPro" id="IPR008978">
    <property type="entry name" value="HSP20-like_chaperone"/>
</dbReference>
<dbReference type="Gene3D" id="3.90.70.10">
    <property type="entry name" value="Cysteine proteinases"/>
    <property type="match status" value="2"/>
</dbReference>
<dbReference type="PANTHER" id="PTHR21646">
    <property type="entry name" value="UBIQUITIN CARBOXYL-TERMINAL HYDROLASE"/>
    <property type="match status" value="1"/>
</dbReference>
<dbReference type="CDD" id="cd06466">
    <property type="entry name" value="p23_CS_SGT1_like"/>
    <property type="match status" value="1"/>
</dbReference>
<dbReference type="Gene3D" id="6.10.140.2220">
    <property type="match status" value="1"/>
</dbReference>
<dbReference type="InterPro" id="IPR038765">
    <property type="entry name" value="Papain-like_cys_pep_sf"/>
</dbReference>
<dbReference type="Gene3D" id="2.60.40.790">
    <property type="match status" value="1"/>
</dbReference>
<evidence type="ECO:0000256" key="5">
    <source>
        <dbReference type="ARBA" id="ARBA00022833"/>
    </source>
</evidence>
<dbReference type="OrthoDB" id="265776at2759"/>
<dbReference type="GO" id="GO:0008270">
    <property type="term" value="F:zinc ion binding"/>
    <property type="evidence" value="ECO:0007669"/>
    <property type="project" value="UniProtKB-KW"/>
</dbReference>
<evidence type="ECO:0000256" key="2">
    <source>
        <dbReference type="ARBA" id="ARBA00012759"/>
    </source>
</evidence>
<evidence type="ECO:0000313" key="11">
    <source>
        <dbReference type="EMBL" id="KAJ7383432.1"/>
    </source>
</evidence>
<comment type="caution">
    <text evidence="11">The sequence shown here is derived from an EMBL/GenBank/DDBJ whole genome shotgun (WGS) entry which is preliminary data.</text>
</comment>
<dbReference type="InterPro" id="IPR050185">
    <property type="entry name" value="Ub_carboxyl-term_hydrolase"/>
</dbReference>
<dbReference type="PROSITE" id="PS00972">
    <property type="entry name" value="USP_1"/>
    <property type="match status" value="1"/>
</dbReference>
<protein>
    <recommendedName>
        <fullName evidence="2">ubiquitinyl hydrolase 1</fullName>
        <ecNumber evidence="2">3.4.19.12</ecNumber>
    </recommendedName>
</protein>
<evidence type="ECO:0000256" key="6">
    <source>
        <dbReference type="PROSITE-ProRule" id="PRU00134"/>
    </source>
</evidence>
<comment type="catalytic activity">
    <reaction evidence="1">
        <text>Thiol-dependent hydrolysis of ester, thioester, amide, peptide and isopeptide bonds formed by the C-terminal Gly of ubiquitin (a 76-residue protein attached to proteins as an intracellular targeting signal).</text>
        <dbReference type="EC" id="3.4.19.12"/>
    </reaction>
</comment>
<evidence type="ECO:0000259" key="10">
    <source>
        <dbReference type="PROSITE" id="PS51203"/>
    </source>
</evidence>
<gene>
    <name evidence="11" type="primary">USP19</name>
    <name evidence="11" type="ORF">OS493_028108</name>
</gene>
<dbReference type="GO" id="GO:0016579">
    <property type="term" value="P:protein deubiquitination"/>
    <property type="evidence" value="ECO:0007669"/>
    <property type="project" value="InterPro"/>
</dbReference>
<evidence type="ECO:0000259" key="8">
    <source>
        <dbReference type="PROSITE" id="PS50235"/>
    </source>
</evidence>
<keyword evidence="11" id="KW-0378">Hydrolase</keyword>
<dbReference type="InterPro" id="IPR007052">
    <property type="entry name" value="CS_dom"/>
</dbReference>
<sequence>MAIKCMHSDHSSAEEQHKYQKIEAEEAQGFKGNGAAKPQDTYNLLHLKHDWFDKGDVIVIHLYVKSVTKQLLDIILYEDELQVKFATSHNEFLKMYSGTSENTLFSWNLKLRGVVNVAESSSRAAIAFLEISLKKKSSARWTGLEKLNIPGYKGVSKASQSRETLSNGVHEIANNIDNTETTLSNESTNNVIKESASNSKVKDETFVTTPEEKVLPEGVPGVANASACTSIPGPSAAENSCDACGSSETANMQFTAECIPQDVDGNNLSEMRDLTTSLESKPEAKCSELRTTGRCDESPNGHMKVETPVESIETENKPDCQAQHATATSTAESLTTSFSTLSTTVQPSTSTSTLPSVSSFNLTSTSISETAIPLPPPTPPPPPSPHSSAVRGCGDGQVKTGVMGGNKSNVTHLPFNDAICKVAASKGADVVRSFDDVGDSSECVHAGLTGLENLGNTCYLNSIIQCLANTRQLRDFFLGDQYKDDMNTENPLGTGGKLAVIFVILMRNLWSGKERSLSPYKLKGIVGEKVCQFKGFMQQDAQEFMAFLLDGLHEDLNRIREKPYVDEVEGAGKPDAEVANEAWRRYKSRNDSVIVDLFQGQLKSKLTCPVCKKISIKYDPFMNLSVPLPKEQKLLPVYVFFQNYNRVPLKIGVKVTQDANIEQLTAAVERITGIQTENMRVYEVFRGKFHRTFDRGSSLSSVAPTDIIVVYEVLSEEEAGERVYEVPIIQRTVCPRVVPAHCASCYKRPGHGEVLRRCTQCWGIGYCNQECQKDHWATHKRSCKRVPQPIGIPFIVSVPASKATFKHLEVMAEEYAKHSVIVQSGESGQQNSPSKGETSSDEASTASGSTCGEGASKDSWPRFFVKPVTAYGDALTGLEGSRLLDEGANLLELKGKYLSIDWRNHPRSEEFVVVDEKDLECEEHPSFKSETVTESYSCSLKECLELFTEPETLSENDACKLIYRDYYLFPPKLSNIIQLYCPQCKAHREATKQLSVWRLPEVLIIHLKRFSFRNILFKDKITKLVDFPLRLGLDMSRFTLGKDDKEGSLYDLFAVANHSGTVNFGHYTAFGRLAEADQPIDGLKKDGLGWRYFDDRHVSVTSEERVVSKYAYVLFYKRRPSVVDLVKPVVAHEQTEQAMETRKASLEDVDENELD</sequence>
<evidence type="ECO:0000256" key="7">
    <source>
        <dbReference type="SAM" id="MobiDB-lite"/>
    </source>
</evidence>
<dbReference type="InterPro" id="IPR002893">
    <property type="entry name" value="Znf_MYND"/>
</dbReference>
<evidence type="ECO:0000259" key="9">
    <source>
        <dbReference type="PROSITE" id="PS50865"/>
    </source>
</evidence>
<evidence type="ECO:0000256" key="3">
    <source>
        <dbReference type="ARBA" id="ARBA00022723"/>
    </source>
</evidence>
<dbReference type="EMBL" id="MU825899">
    <property type="protein sequence ID" value="KAJ7383432.1"/>
    <property type="molecule type" value="Genomic_DNA"/>
</dbReference>
<dbReference type="SUPFAM" id="SSF54001">
    <property type="entry name" value="Cysteine proteinases"/>
    <property type="match status" value="1"/>
</dbReference>
<dbReference type="EC" id="3.4.19.12" evidence="2"/>
<dbReference type="PROSITE" id="PS51203">
    <property type="entry name" value="CS"/>
    <property type="match status" value="1"/>
</dbReference>
<keyword evidence="12" id="KW-1185">Reference proteome</keyword>
<keyword evidence="3" id="KW-0479">Metal-binding</keyword>
<proteinExistence type="predicted"/>